<evidence type="ECO:0000313" key="5">
    <source>
        <dbReference type="Proteomes" id="UP001427805"/>
    </source>
</evidence>
<keyword evidence="5" id="KW-1185">Reference proteome</keyword>
<dbReference type="SMART" id="SM01119">
    <property type="entry name" value="D-ser_dehydrat"/>
    <property type="match status" value="1"/>
</dbReference>
<reference evidence="4 5" key="1">
    <citation type="submission" date="2024-05" db="EMBL/GenBank/DDBJ databases">
        <title>Sphingomonas sp. HF-S3 16S ribosomal RNA gene Genome sequencing and assembly.</title>
        <authorList>
            <person name="Lee H."/>
        </authorList>
    </citation>
    <scope>NUCLEOTIDE SEQUENCE [LARGE SCALE GENOMIC DNA]</scope>
    <source>
        <strain evidence="4 5">HF-S3</strain>
    </source>
</reference>
<proteinExistence type="inferred from homology"/>
<accession>A0ABV0B287</accession>
<evidence type="ECO:0000259" key="3">
    <source>
        <dbReference type="SMART" id="SM01119"/>
    </source>
</evidence>
<gene>
    <name evidence="4" type="ORF">TPR58_00915</name>
</gene>
<dbReference type="Pfam" id="PF01168">
    <property type="entry name" value="Ala_racemase_N"/>
    <property type="match status" value="1"/>
</dbReference>
<evidence type="ECO:0000256" key="1">
    <source>
        <dbReference type="ARBA" id="ARBA00005323"/>
    </source>
</evidence>
<dbReference type="Gene3D" id="2.40.37.20">
    <property type="entry name" value="D-serine dehydratase-like domain"/>
    <property type="match status" value="1"/>
</dbReference>
<evidence type="ECO:0000256" key="2">
    <source>
        <dbReference type="ARBA" id="ARBA00023239"/>
    </source>
</evidence>
<protein>
    <submittedName>
        <fullName evidence="4">DSD1 family PLP-dependent enzyme</fullName>
    </submittedName>
</protein>
<keyword evidence="2" id="KW-0456">Lyase</keyword>
<name>A0ABV0B287_9SPHN</name>
<dbReference type="Proteomes" id="UP001427805">
    <property type="component" value="Unassembled WGS sequence"/>
</dbReference>
<comment type="similarity">
    <text evidence="1">Belongs to the DSD1 family.</text>
</comment>
<feature type="domain" description="D-serine dehydratase-like" evidence="3">
    <location>
        <begin position="261"/>
        <end position="346"/>
    </location>
</feature>
<dbReference type="CDD" id="cd06819">
    <property type="entry name" value="PLPDE_III_LS_D-TA"/>
    <property type="match status" value="1"/>
</dbReference>
<sequence length="363" mass="38232">MTGIARTELATPALLVDRPALDRNIAAMARFVADRGLALRPHAKTHKSADIARRQVAAGAVGICCAKLGEAEALAAEGIADIHLTSPVVRSDAIRRLILLNDRITLSLVVDHPAIVEALARAAEAAGRTLTLFIDVDPGTRRTGVASPGAAVALARSIAAAPALRLGGVQFYCGAQQHIATRTERNAAITQLTTRLATLLDALRDDGHPVPVVTGGGTGSFAIDAELGVLTELQCGSYIFLDREYEDCELGGGGAPAFERALFLDSTVISANHAGIVTLDAGLKAMATDAGPPRPLWPGARYHFMGDEHGALLSDGPLPMLGERVVLQPPHCDPTVNLYDRFHLLEGERIVAEWPVTARGRAT</sequence>
<dbReference type="PANTHER" id="PTHR28004:SF2">
    <property type="entry name" value="D-SERINE DEHYDRATASE"/>
    <property type="match status" value="1"/>
</dbReference>
<evidence type="ECO:0000313" key="4">
    <source>
        <dbReference type="EMBL" id="MEN3745709.1"/>
    </source>
</evidence>
<dbReference type="EMBL" id="JBDIZK010000001">
    <property type="protein sequence ID" value="MEN3745709.1"/>
    <property type="molecule type" value="Genomic_DNA"/>
</dbReference>
<comment type="caution">
    <text evidence="4">The sequence shown here is derived from an EMBL/GenBank/DDBJ whole genome shotgun (WGS) entry which is preliminary data.</text>
</comment>
<dbReference type="InterPro" id="IPR042208">
    <property type="entry name" value="D-ser_dehydrat-like_sf"/>
</dbReference>
<dbReference type="InterPro" id="IPR029066">
    <property type="entry name" value="PLP-binding_barrel"/>
</dbReference>
<dbReference type="InterPro" id="IPR026956">
    <property type="entry name" value="D-ser_dehydrat-like_dom"/>
</dbReference>
<dbReference type="SUPFAM" id="SSF51419">
    <property type="entry name" value="PLP-binding barrel"/>
    <property type="match status" value="1"/>
</dbReference>
<organism evidence="4 5">
    <name type="scientific">Sphingomonas rustica</name>
    <dbReference type="NCBI Taxonomy" id="3103142"/>
    <lineage>
        <taxon>Bacteria</taxon>
        <taxon>Pseudomonadati</taxon>
        <taxon>Pseudomonadota</taxon>
        <taxon>Alphaproteobacteria</taxon>
        <taxon>Sphingomonadales</taxon>
        <taxon>Sphingomonadaceae</taxon>
        <taxon>Sphingomonas</taxon>
    </lineage>
</organism>
<dbReference type="InterPro" id="IPR051466">
    <property type="entry name" value="D-amino_acid_metab_enzyme"/>
</dbReference>
<dbReference type="RefSeq" id="WP_346244718.1">
    <property type="nucleotide sequence ID" value="NZ_JBDIZK010000001.1"/>
</dbReference>
<dbReference type="Pfam" id="PF14031">
    <property type="entry name" value="D-ser_dehydrat"/>
    <property type="match status" value="1"/>
</dbReference>
<dbReference type="PANTHER" id="PTHR28004">
    <property type="entry name" value="ZGC:162816-RELATED"/>
    <property type="match status" value="1"/>
</dbReference>
<dbReference type="InterPro" id="IPR001608">
    <property type="entry name" value="Ala_racemase_N"/>
</dbReference>
<dbReference type="Gene3D" id="3.20.20.10">
    <property type="entry name" value="Alanine racemase"/>
    <property type="match status" value="1"/>
</dbReference>